<feature type="non-terminal residue" evidence="3">
    <location>
        <position position="378"/>
    </location>
</feature>
<protein>
    <submittedName>
        <fullName evidence="3">Copia protein</fullName>
    </submittedName>
</protein>
<dbReference type="InterPro" id="IPR054722">
    <property type="entry name" value="PolX-like_BBD"/>
</dbReference>
<dbReference type="AlphaFoldDB" id="V5G0Z5"/>
<evidence type="ECO:0000256" key="1">
    <source>
        <dbReference type="PROSITE-ProRule" id="PRU00047"/>
    </source>
</evidence>
<dbReference type="InterPro" id="IPR025724">
    <property type="entry name" value="GAG-pre-integrase_dom"/>
</dbReference>
<feature type="domain" description="CCHC-type" evidence="2">
    <location>
        <begin position="124"/>
        <end position="137"/>
    </location>
</feature>
<keyword evidence="1" id="KW-0863">Zinc-finger</keyword>
<dbReference type="PROSITE" id="PS50158">
    <property type="entry name" value="ZF_CCHC"/>
    <property type="match status" value="1"/>
</dbReference>
<accession>V5G0Z5</accession>
<organism evidence="3">
    <name type="scientific">Anoplophora glabripennis</name>
    <name type="common">Asian longhorn beetle</name>
    <name type="synonym">Anoplophora nobilis</name>
    <dbReference type="NCBI Taxonomy" id="217634"/>
    <lineage>
        <taxon>Eukaryota</taxon>
        <taxon>Metazoa</taxon>
        <taxon>Ecdysozoa</taxon>
        <taxon>Arthropoda</taxon>
        <taxon>Hexapoda</taxon>
        <taxon>Insecta</taxon>
        <taxon>Pterygota</taxon>
        <taxon>Neoptera</taxon>
        <taxon>Endopterygota</taxon>
        <taxon>Coleoptera</taxon>
        <taxon>Polyphaga</taxon>
        <taxon>Cucujiformia</taxon>
        <taxon>Chrysomeloidea</taxon>
        <taxon>Cerambycidae</taxon>
        <taxon>Lamiinae</taxon>
        <taxon>Lamiini</taxon>
        <taxon>Anoplophora</taxon>
    </lineage>
</organism>
<sequence>MESKSRRNIPQFHGERYSIWKFRLRALLAEENALKVLDEDPPELLDEQWQKFERLAKSVIVEYLGDTMLGFVNEGISARDISEKFKSKSTKGKWGNQKFKSQKKFTRRYSGPPHRKYNKSSIICNHCGRPNHIKRNCYFYKKMIQRQENQERNRTLQIVQTEQEKPSESFAFMVGIHKSQTQKPLTEITFILDSGATDHLVNQSDVFTAAISVAKTGVSINATLKGTINVTTNLGVAGVLDNVLYAAEVPHNLLSVRRIQEAGMTVIFNKSGGVSIKKGRKLILTGKSIKNLIKIRFKANNPCVKQVNAATNSLIENNELWHKRLGHIGKQKFLELKKLEVAQGNINFKKIFPSESICEACIYGKQARLPSQKAKDRT</sequence>
<evidence type="ECO:0000259" key="2">
    <source>
        <dbReference type="PROSITE" id="PS50158"/>
    </source>
</evidence>
<proteinExistence type="predicted"/>
<evidence type="ECO:0000313" key="3">
    <source>
        <dbReference type="EMBL" id="JAB63680.1"/>
    </source>
</evidence>
<dbReference type="GO" id="GO:0003676">
    <property type="term" value="F:nucleic acid binding"/>
    <property type="evidence" value="ECO:0007669"/>
    <property type="project" value="InterPro"/>
</dbReference>
<dbReference type="EMBL" id="GALX01004786">
    <property type="protein sequence ID" value="JAB63680.1"/>
    <property type="molecule type" value="Transcribed_RNA"/>
</dbReference>
<reference evidence="3" key="1">
    <citation type="submission" date="2013-07" db="EMBL/GenBank/DDBJ databases">
        <title>Midgut Transcriptome Profiling of Anoplphora glabripennis, a Lignocellulose Degrading, Wood-Boring Cerambycid.</title>
        <authorList>
            <person name="Scully E.D."/>
            <person name="Hoover K."/>
            <person name="Carlson J.E."/>
            <person name="Tien M."/>
            <person name="Geib S.M."/>
        </authorList>
    </citation>
    <scope>NUCLEOTIDE SEQUENCE</scope>
</reference>
<gene>
    <name evidence="3" type="primary">COPIA</name>
</gene>
<dbReference type="InterPro" id="IPR021109">
    <property type="entry name" value="Peptidase_aspartic_dom_sf"/>
</dbReference>
<dbReference type="InterPro" id="IPR001878">
    <property type="entry name" value="Znf_CCHC"/>
</dbReference>
<name>V5G0Z5_ANOGL</name>
<dbReference type="Pfam" id="PF22936">
    <property type="entry name" value="Pol_BBD"/>
    <property type="match status" value="1"/>
</dbReference>
<dbReference type="Pfam" id="PF13976">
    <property type="entry name" value="gag_pre-integrs"/>
    <property type="match status" value="1"/>
</dbReference>
<dbReference type="GO" id="GO:0008270">
    <property type="term" value="F:zinc ion binding"/>
    <property type="evidence" value="ECO:0007669"/>
    <property type="project" value="UniProtKB-KW"/>
</dbReference>
<keyword evidence="1" id="KW-0862">Zinc</keyword>
<dbReference type="Gene3D" id="2.40.70.10">
    <property type="entry name" value="Acid Proteases"/>
    <property type="match status" value="1"/>
</dbReference>
<keyword evidence="1" id="KW-0479">Metal-binding</keyword>